<accession>A0AAN6KT99</accession>
<evidence type="ECO:0000313" key="2">
    <source>
        <dbReference type="EMBL" id="KAK0998591.1"/>
    </source>
</evidence>
<dbReference type="Proteomes" id="UP001175353">
    <property type="component" value="Unassembled WGS sequence"/>
</dbReference>
<name>A0AAN6KT99_9PEZI</name>
<organism evidence="2 3">
    <name type="scientific">Friedmanniomyces endolithicus</name>
    <dbReference type="NCBI Taxonomy" id="329885"/>
    <lineage>
        <taxon>Eukaryota</taxon>
        <taxon>Fungi</taxon>
        <taxon>Dikarya</taxon>
        <taxon>Ascomycota</taxon>
        <taxon>Pezizomycotina</taxon>
        <taxon>Dothideomycetes</taxon>
        <taxon>Dothideomycetidae</taxon>
        <taxon>Mycosphaerellales</taxon>
        <taxon>Teratosphaeriaceae</taxon>
        <taxon>Friedmanniomyces</taxon>
    </lineage>
</organism>
<protein>
    <submittedName>
        <fullName evidence="2">Uncharacterized protein</fullName>
    </submittedName>
</protein>
<gene>
    <name evidence="2" type="ORF">LTR91_006240</name>
</gene>
<proteinExistence type="predicted"/>
<reference evidence="2" key="1">
    <citation type="submission" date="2023-06" db="EMBL/GenBank/DDBJ databases">
        <title>Black Yeasts Isolated from many extreme environments.</title>
        <authorList>
            <person name="Coleine C."/>
            <person name="Stajich J.E."/>
            <person name="Selbmann L."/>
        </authorList>
    </citation>
    <scope>NUCLEOTIDE SEQUENCE</scope>
    <source>
        <strain evidence="2">CCFEE 5200</strain>
    </source>
</reference>
<dbReference type="AlphaFoldDB" id="A0AAN6KT99"/>
<evidence type="ECO:0000256" key="1">
    <source>
        <dbReference type="SAM" id="MobiDB-lite"/>
    </source>
</evidence>
<feature type="compositionally biased region" description="Polar residues" evidence="1">
    <location>
        <begin position="44"/>
        <end position="54"/>
    </location>
</feature>
<feature type="region of interest" description="Disordered" evidence="1">
    <location>
        <begin position="98"/>
        <end position="117"/>
    </location>
</feature>
<dbReference type="EMBL" id="JAUJLE010000042">
    <property type="protein sequence ID" value="KAK0998591.1"/>
    <property type="molecule type" value="Genomic_DNA"/>
</dbReference>
<evidence type="ECO:0000313" key="3">
    <source>
        <dbReference type="Proteomes" id="UP001175353"/>
    </source>
</evidence>
<sequence>MNDRSPGVSSSEGSPSQTSNSTSSSRLSVHSHGSSARYGPRPEVSSSVSPQQHGTPGLVSLLTIPYPGYVSPYPPLPSTTATHRTGTVAFATAVVAHTRPQASSSAAPSTTTSRSSEDRLLAQKRAMIAALNEHRINTIGELRRVERVFATLGSPDLTQPMTAAWMYYVNSNSLLTELRGLTRNYPFSSECLDEAKRRVHADPASNRSWNYCWLVLAKTHTDRLIPAFARAQAVRPEMWGGTVPAAQLVTQLAEAFVEEWKAALAQLLRFWEEAPVR</sequence>
<keyword evidence="3" id="KW-1185">Reference proteome</keyword>
<comment type="caution">
    <text evidence="2">The sequence shown here is derived from an EMBL/GenBank/DDBJ whole genome shotgun (WGS) entry which is preliminary data.</text>
</comment>
<feature type="region of interest" description="Disordered" evidence="1">
    <location>
        <begin position="1"/>
        <end position="56"/>
    </location>
</feature>
<feature type="compositionally biased region" description="Low complexity" evidence="1">
    <location>
        <begin position="98"/>
        <end position="114"/>
    </location>
</feature>
<feature type="compositionally biased region" description="Low complexity" evidence="1">
    <location>
        <begin position="1"/>
        <end position="35"/>
    </location>
</feature>